<dbReference type="GO" id="GO:0008360">
    <property type="term" value="P:regulation of cell shape"/>
    <property type="evidence" value="ECO:0007669"/>
    <property type="project" value="InterPro"/>
</dbReference>
<dbReference type="GeneTree" id="ENSGT00390000009016"/>
<feature type="compositionally biased region" description="Polar residues" evidence="2">
    <location>
        <begin position="322"/>
        <end position="333"/>
    </location>
</feature>
<dbReference type="GO" id="GO:0016020">
    <property type="term" value="C:membrane"/>
    <property type="evidence" value="ECO:0007669"/>
    <property type="project" value="InterPro"/>
</dbReference>
<dbReference type="Pfam" id="PF03285">
    <property type="entry name" value="Paralemmin"/>
    <property type="match status" value="1"/>
</dbReference>
<dbReference type="RefSeq" id="XP_034399582.1">
    <property type="nucleotide sequence ID" value="XM_034543691.1"/>
</dbReference>
<sequence>MDETEKYKQRLEAIAEKRRLQEDQDRARRDMEDEKLRLQQLKRKSLRDQWLMEGAPLSPTSQEAQRPRSPLWGSQAQEMEKHIDKLQSESQRLAEEEDMLKEQMGDGQTEAGNKAEAEAEMVQDAVVQNGENNGLDEVKTKSTPPDETAAVLTNGEADTDLDTRASTNGPVEACGTSGGMESEPWLSLGVSEAEPAQVPHVNFNEEEEEEEEEEEGTLVMRAERVIITDEGDDVPEELTHLQETTQTEEAGQEEGGAAEGEAKTEAAPGTFAQPEKSEATEPTAEEQSATGDGDSQGGAKTSESGDGERKSEGRDEDLEGPTSVQVHPQATTLEGTAVASVPVYSEVQPFTLAPEVEAEGEAALSPEGAEAALKVQGPAALPGQSQEVPLADLQERSQRTEARPGEREPLLSQAKANDAQAKPAAAAAASTGTHSSARAGQGGEAKAPEHKICQCCSFM</sequence>
<feature type="region of interest" description="Disordered" evidence="2">
    <location>
        <begin position="40"/>
        <end position="333"/>
    </location>
</feature>
<dbReference type="PANTHER" id="PTHR47528">
    <property type="entry name" value="PARALEMMIN-3"/>
    <property type="match status" value="1"/>
</dbReference>
<evidence type="ECO:0000256" key="2">
    <source>
        <dbReference type="SAM" id="MobiDB-lite"/>
    </source>
</evidence>
<evidence type="ECO:0000313" key="4">
    <source>
        <dbReference type="Proteomes" id="UP000694565"/>
    </source>
</evidence>
<protein>
    <recommendedName>
        <fullName evidence="5">Paralemmin 3</fullName>
    </recommendedName>
</protein>
<organism evidence="3 4">
    <name type="scientific">Cyclopterus lumpus</name>
    <name type="common">Lumpsucker</name>
    <dbReference type="NCBI Taxonomy" id="8103"/>
    <lineage>
        <taxon>Eukaryota</taxon>
        <taxon>Metazoa</taxon>
        <taxon>Chordata</taxon>
        <taxon>Craniata</taxon>
        <taxon>Vertebrata</taxon>
        <taxon>Euteleostomi</taxon>
        <taxon>Actinopterygii</taxon>
        <taxon>Neopterygii</taxon>
        <taxon>Teleostei</taxon>
        <taxon>Neoteleostei</taxon>
        <taxon>Acanthomorphata</taxon>
        <taxon>Eupercaria</taxon>
        <taxon>Perciformes</taxon>
        <taxon>Cottioidei</taxon>
        <taxon>Cottales</taxon>
        <taxon>Cyclopteridae</taxon>
        <taxon>Cyclopterus</taxon>
    </lineage>
</organism>
<evidence type="ECO:0008006" key="5">
    <source>
        <dbReference type="Google" id="ProtNLM"/>
    </source>
</evidence>
<name>A0A8C2XMP0_CYCLU</name>
<dbReference type="Proteomes" id="UP000694565">
    <property type="component" value="Unplaced"/>
</dbReference>
<dbReference type="Ensembl" id="ENSCLMT00005020738.1">
    <property type="protein sequence ID" value="ENSCLMP00005019714.1"/>
    <property type="gene ID" value="ENSCLMG00005009879.1"/>
</dbReference>
<gene>
    <name evidence="3" type="primary">palm3</name>
</gene>
<dbReference type="RefSeq" id="XP_034399591.1">
    <property type="nucleotide sequence ID" value="XM_034543700.1"/>
</dbReference>
<reference evidence="3" key="2">
    <citation type="submission" date="2025-09" db="UniProtKB">
        <authorList>
            <consortium name="Ensembl"/>
        </authorList>
    </citation>
    <scope>IDENTIFICATION</scope>
</reference>
<evidence type="ECO:0000313" key="3">
    <source>
        <dbReference type="Ensembl" id="ENSCLMP00005019714.1"/>
    </source>
</evidence>
<dbReference type="OrthoDB" id="8942276at2759"/>
<keyword evidence="4" id="KW-1185">Reference proteome</keyword>
<dbReference type="PANTHER" id="PTHR47528:SF1">
    <property type="entry name" value="PARALEMMIN-3"/>
    <property type="match status" value="1"/>
</dbReference>
<feature type="region of interest" description="Disordered" evidence="2">
    <location>
        <begin position="357"/>
        <end position="450"/>
    </location>
</feature>
<feature type="compositionally biased region" description="Basic and acidic residues" evidence="2">
    <location>
        <begin position="78"/>
        <end position="87"/>
    </location>
</feature>
<accession>A0A8C2XMP0</accession>
<reference evidence="3" key="1">
    <citation type="submission" date="2025-08" db="UniProtKB">
        <authorList>
            <consortium name="Ensembl"/>
        </authorList>
    </citation>
    <scope>IDENTIFICATION</scope>
</reference>
<dbReference type="CTD" id="342979"/>
<dbReference type="KEGG" id="clum:117737619"/>
<dbReference type="RefSeq" id="XP_034399600.1">
    <property type="nucleotide sequence ID" value="XM_034543709.1"/>
</dbReference>
<feature type="compositionally biased region" description="Low complexity" evidence="2">
    <location>
        <begin position="414"/>
        <end position="439"/>
    </location>
</feature>
<evidence type="ECO:0000256" key="1">
    <source>
        <dbReference type="ARBA" id="ARBA00023054"/>
    </source>
</evidence>
<dbReference type="InterPro" id="IPR004965">
    <property type="entry name" value="Paralemmin"/>
</dbReference>
<feature type="compositionally biased region" description="Acidic residues" evidence="2">
    <location>
        <begin position="204"/>
        <end position="216"/>
    </location>
</feature>
<dbReference type="InterPro" id="IPR024149">
    <property type="entry name" value="Paralemmin-3"/>
</dbReference>
<feature type="compositionally biased region" description="Basic and acidic residues" evidence="2">
    <location>
        <begin position="393"/>
        <end position="409"/>
    </location>
</feature>
<keyword evidence="1" id="KW-0175">Coiled coil</keyword>
<dbReference type="GeneID" id="117737619"/>
<dbReference type="AlphaFoldDB" id="A0A8C2XMP0"/>
<proteinExistence type="predicted"/>